<organism evidence="1 2">
    <name type="scientific">Dictyobacter vulcani</name>
    <dbReference type="NCBI Taxonomy" id="2607529"/>
    <lineage>
        <taxon>Bacteria</taxon>
        <taxon>Bacillati</taxon>
        <taxon>Chloroflexota</taxon>
        <taxon>Ktedonobacteria</taxon>
        <taxon>Ktedonobacterales</taxon>
        <taxon>Dictyobacteraceae</taxon>
        <taxon>Dictyobacter</taxon>
    </lineage>
</organism>
<reference evidence="1 2" key="1">
    <citation type="submission" date="2019-10" db="EMBL/GenBank/DDBJ databases">
        <title>Dictyobacter vulcani sp. nov., within the class Ktedonobacteria, isolated from soil of volcanic Mt. Zao.</title>
        <authorList>
            <person name="Zheng Y."/>
            <person name="Wang C.M."/>
            <person name="Sakai Y."/>
            <person name="Abe K."/>
            <person name="Yokota A."/>
            <person name="Yabe S."/>
        </authorList>
    </citation>
    <scope>NUCLEOTIDE SEQUENCE [LARGE SCALE GENOMIC DNA]</scope>
    <source>
        <strain evidence="1 2">W12</strain>
    </source>
</reference>
<sequence length="103" mass="11898">MNDSNNEARRHITPDKHPLIIIKRNNNTEYTYTIKRPGGEILELAVIHGTNTKPTHLTIASYSRDGQMSGRAQREISLLLEEMSYLHFFLNDPEVIKFMWPGC</sequence>
<evidence type="ECO:0000313" key="2">
    <source>
        <dbReference type="Proteomes" id="UP000326912"/>
    </source>
</evidence>
<dbReference type="Proteomes" id="UP000326912">
    <property type="component" value="Unassembled WGS sequence"/>
</dbReference>
<proteinExistence type="predicted"/>
<accession>A0A5J4KQC8</accession>
<evidence type="ECO:0000313" key="1">
    <source>
        <dbReference type="EMBL" id="GER88630.1"/>
    </source>
</evidence>
<keyword evidence="2" id="KW-1185">Reference proteome</keyword>
<name>A0A5J4KQC8_9CHLR</name>
<dbReference type="AlphaFoldDB" id="A0A5J4KQC8"/>
<dbReference type="RefSeq" id="WP_151756509.1">
    <property type="nucleotide sequence ID" value="NZ_BKZW01000001.1"/>
</dbReference>
<protein>
    <submittedName>
        <fullName evidence="1">Uncharacterized protein</fullName>
    </submittedName>
</protein>
<dbReference type="EMBL" id="BKZW01000001">
    <property type="protein sequence ID" value="GER88630.1"/>
    <property type="molecule type" value="Genomic_DNA"/>
</dbReference>
<gene>
    <name evidence="1" type="ORF">KDW_27920</name>
</gene>
<comment type="caution">
    <text evidence="1">The sequence shown here is derived from an EMBL/GenBank/DDBJ whole genome shotgun (WGS) entry which is preliminary data.</text>
</comment>